<keyword evidence="2 6" id="KW-0812">Transmembrane</keyword>
<sequence>MGTTAAVAGACSHPLTRADHGLISPALQPVAAYGSLSLTGPSSVTGTLGGSLSVQCQYEEVYQRYSKYWCRGQYGATCEKIVETKGEEKEERSGRVSIRDHADNLTFIVTMENLTADDAGSYWCRIQTLWLLDVWSRDPSFHVNVFVSTGSLSLMGPSSVTGTLGSSLCVQCRYEEVYQRYNKYWCRGQYDTTCEKIVETKGEEKEERSGRVSIRDHADHLTFIVTMENLTADDAGSYWCRIQTVWLLDVWSHDPSFHVNVFVSTAPSKTTGRTTCQAVPAAFPGLNTKQNLSTEELLTCCSGSLLSSVHFLLLVFLKLPLFLTLVGAVLWVNRPLRGCGGIKPKEDNPQCSAPSPGRPCPGT</sequence>
<dbReference type="GeneID" id="101676273"/>
<dbReference type="FunFam" id="2.60.40.10:FF:000370">
    <property type="entry name" value="CMRF35-like molecule 1"/>
    <property type="match status" value="2"/>
</dbReference>
<keyword evidence="5" id="KW-1015">Disulfide bond</keyword>
<evidence type="ECO:0000256" key="4">
    <source>
        <dbReference type="ARBA" id="ARBA00023136"/>
    </source>
</evidence>
<evidence type="ECO:0000259" key="7">
    <source>
        <dbReference type="PROSITE" id="PS50835"/>
    </source>
</evidence>
<dbReference type="InterPro" id="IPR013106">
    <property type="entry name" value="Ig_V-set"/>
</dbReference>
<dbReference type="Proteomes" id="UP000000715">
    <property type="component" value="Unplaced"/>
</dbReference>
<reference evidence="9" key="1">
    <citation type="submission" date="2025-08" db="UniProtKB">
        <authorList>
            <consortium name="RefSeq"/>
        </authorList>
    </citation>
    <scope>IDENTIFICATION</scope>
    <source>
        <tissue evidence="9">Brain</tissue>
    </source>
</reference>
<dbReference type="CDD" id="cd05716">
    <property type="entry name" value="IgV_pIgR_like"/>
    <property type="match status" value="2"/>
</dbReference>
<dbReference type="InterPro" id="IPR050671">
    <property type="entry name" value="CD300_family_receptors"/>
</dbReference>
<dbReference type="PANTHER" id="PTHR11860">
    <property type="entry name" value="POLYMERIC-IMMUNOGLOBULIN RECEPTOR"/>
    <property type="match status" value="1"/>
</dbReference>
<dbReference type="SUPFAM" id="SSF48726">
    <property type="entry name" value="Immunoglobulin"/>
    <property type="match status" value="2"/>
</dbReference>
<evidence type="ECO:0000256" key="2">
    <source>
        <dbReference type="ARBA" id="ARBA00022692"/>
    </source>
</evidence>
<comment type="subcellular location">
    <subcellularLocation>
        <location evidence="1">Membrane</location>
    </subcellularLocation>
</comment>
<keyword evidence="3" id="KW-0732">Signal</keyword>
<feature type="transmembrane region" description="Helical" evidence="6">
    <location>
        <begin position="309"/>
        <end position="332"/>
    </location>
</feature>
<evidence type="ECO:0000256" key="6">
    <source>
        <dbReference type="SAM" id="Phobius"/>
    </source>
</evidence>
<evidence type="ECO:0000256" key="3">
    <source>
        <dbReference type="ARBA" id="ARBA00022729"/>
    </source>
</evidence>
<keyword evidence="6" id="KW-1133">Transmembrane helix</keyword>
<dbReference type="InterPro" id="IPR003599">
    <property type="entry name" value="Ig_sub"/>
</dbReference>
<evidence type="ECO:0000313" key="9">
    <source>
        <dbReference type="RefSeq" id="XP_012909908.1"/>
    </source>
</evidence>
<keyword evidence="8" id="KW-1185">Reference proteome</keyword>
<accession>A0A8U0NRN1</accession>
<protein>
    <submittedName>
        <fullName evidence="9">CMRF35-like molecule 2 isoform X1</fullName>
    </submittedName>
</protein>
<evidence type="ECO:0000313" key="8">
    <source>
        <dbReference type="Proteomes" id="UP000000715"/>
    </source>
</evidence>
<feature type="domain" description="Ig-like" evidence="7">
    <location>
        <begin position="139"/>
        <end position="243"/>
    </location>
</feature>
<organism evidence="8 9">
    <name type="scientific">Mustela putorius furo</name>
    <name type="common">European domestic ferret</name>
    <name type="synonym">Mustela furo</name>
    <dbReference type="NCBI Taxonomy" id="9669"/>
    <lineage>
        <taxon>Eukaryota</taxon>
        <taxon>Metazoa</taxon>
        <taxon>Chordata</taxon>
        <taxon>Craniata</taxon>
        <taxon>Vertebrata</taxon>
        <taxon>Euteleostomi</taxon>
        <taxon>Mammalia</taxon>
        <taxon>Eutheria</taxon>
        <taxon>Laurasiatheria</taxon>
        <taxon>Carnivora</taxon>
        <taxon>Caniformia</taxon>
        <taxon>Musteloidea</taxon>
        <taxon>Mustelidae</taxon>
        <taxon>Mustelinae</taxon>
        <taxon>Mustela</taxon>
    </lineage>
</organism>
<dbReference type="InterPro" id="IPR007110">
    <property type="entry name" value="Ig-like_dom"/>
</dbReference>
<dbReference type="AlphaFoldDB" id="A0A8U0NRN1"/>
<proteinExistence type="predicted"/>
<dbReference type="InterPro" id="IPR036179">
    <property type="entry name" value="Ig-like_dom_sf"/>
</dbReference>
<dbReference type="GO" id="GO:0005886">
    <property type="term" value="C:plasma membrane"/>
    <property type="evidence" value="ECO:0007669"/>
    <property type="project" value="TreeGrafter"/>
</dbReference>
<dbReference type="InterPro" id="IPR013783">
    <property type="entry name" value="Ig-like_fold"/>
</dbReference>
<dbReference type="SMART" id="SM00409">
    <property type="entry name" value="IG"/>
    <property type="match status" value="2"/>
</dbReference>
<dbReference type="Pfam" id="PF07686">
    <property type="entry name" value="V-set"/>
    <property type="match status" value="2"/>
</dbReference>
<dbReference type="RefSeq" id="XP_012909908.1">
    <property type="nucleotide sequence ID" value="XM_013054454.2"/>
</dbReference>
<dbReference type="CTD" id="342510"/>
<name>A0A8U0NRN1_MUSPF</name>
<feature type="domain" description="Ig-like" evidence="7">
    <location>
        <begin position="25"/>
        <end position="127"/>
    </location>
</feature>
<dbReference type="Gene3D" id="2.60.40.10">
    <property type="entry name" value="Immunoglobulins"/>
    <property type="match status" value="2"/>
</dbReference>
<dbReference type="PANTHER" id="PTHR11860:SF89">
    <property type="entry name" value="CMRF35-LIKE MOLECULE 2"/>
    <property type="match status" value="1"/>
</dbReference>
<dbReference type="PROSITE" id="PS50835">
    <property type="entry name" value="IG_LIKE"/>
    <property type="match status" value="2"/>
</dbReference>
<evidence type="ECO:0000256" key="1">
    <source>
        <dbReference type="ARBA" id="ARBA00004370"/>
    </source>
</evidence>
<gene>
    <name evidence="9" type="primary">CD300E</name>
</gene>
<evidence type="ECO:0000256" key="5">
    <source>
        <dbReference type="ARBA" id="ARBA00023157"/>
    </source>
</evidence>
<dbReference type="OrthoDB" id="8865476at2759"/>
<keyword evidence="4 6" id="KW-0472">Membrane</keyword>
<dbReference type="GO" id="GO:0004888">
    <property type="term" value="F:transmembrane signaling receptor activity"/>
    <property type="evidence" value="ECO:0007669"/>
    <property type="project" value="TreeGrafter"/>
</dbReference>